<dbReference type="Gene3D" id="3.10.100.10">
    <property type="entry name" value="Mannose-Binding Protein A, subunit A"/>
    <property type="match status" value="1"/>
</dbReference>
<dbReference type="InterPro" id="IPR001304">
    <property type="entry name" value="C-type_lectin-like"/>
</dbReference>
<evidence type="ECO:0000313" key="4">
    <source>
        <dbReference type="Proteomes" id="UP000887568"/>
    </source>
</evidence>
<dbReference type="InterPro" id="IPR050111">
    <property type="entry name" value="C-type_lectin/snaclec_domain"/>
</dbReference>
<dbReference type="Pfam" id="PF00059">
    <property type="entry name" value="Lectin_C"/>
    <property type="match status" value="1"/>
</dbReference>
<evidence type="ECO:0000259" key="2">
    <source>
        <dbReference type="PROSITE" id="PS50041"/>
    </source>
</evidence>
<organism evidence="3 4">
    <name type="scientific">Patiria miniata</name>
    <name type="common">Bat star</name>
    <name type="synonym">Asterina miniata</name>
    <dbReference type="NCBI Taxonomy" id="46514"/>
    <lineage>
        <taxon>Eukaryota</taxon>
        <taxon>Metazoa</taxon>
        <taxon>Echinodermata</taxon>
        <taxon>Eleutherozoa</taxon>
        <taxon>Asterozoa</taxon>
        <taxon>Asteroidea</taxon>
        <taxon>Valvatacea</taxon>
        <taxon>Valvatida</taxon>
        <taxon>Asterinidae</taxon>
        <taxon>Patiria</taxon>
    </lineage>
</organism>
<protein>
    <recommendedName>
        <fullName evidence="2">C-type lectin domain-containing protein</fullName>
    </recommendedName>
</protein>
<keyword evidence="1" id="KW-0732">Signal</keyword>
<evidence type="ECO:0000313" key="3">
    <source>
        <dbReference type="EnsemblMetazoa" id="XP_038046013.1"/>
    </source>
</evidence>
<keyword evidence="4" id="KW-1185">Reference proteome</keyword>
<dbReference type="PANTHER" id="PTHR22803">
    <property type="entry name" value="MANNOSE, PHOSPHOLIPASE, LECTIN RECEPTOR RELATED"/>
    <property type="match status" value="1"/>
</dbReference>
<feature type="chain" id="PRO_5037977726" description="C-type lectin domain-containing protein" evidence="1">
    <location>
        <begin position="19"/>
        <end position="165"/>
    </location>
</feature>
<dbReference type="InterPro" id="IPR016187">
    <property type="entry name" value="CTDL_fold"/>
</dbReference>
<proteinExistence type="predicted"/>
<dbReference type="Proteomes" id="UP000887568">
    <property type="component" value="Unplaced"/>
</dbReference>
<dbReference type="OMA" id="THPCLNI"/>
<feature type="domain" description="C-type lectin" evidence="2">
    <location>
        <begin position="40"/>
        <end position="157"/>
    </location>
</feature>
<dbReference type="SMART" id="SM00034">
    <property type="entry name" value="CLECT"/>
    <property type="match status" value="1"/>
</dbReference>
<dbReference type="SUPFAM" id="SSF56436">
    <property type="entry name" value="C-type lectin-like"/>
    <property type="match status" value="1"/>
</dbReference>
<dbReference type="InterPro" id="IPR016186">
    <property type="entry name" value="C-type_lectin-like/link_sf"/>
</dbReference>
<accession>A0A913Z2F7</accession>
<evidence type="ECO:0000256" key="1">
    <source>
        <dbReference type="SAM" id="SignalP"/>
    </source>
</evidence>
<dbReference type="OrthoDB" id="2142683at2759"/>
<dbReference type="EnsemblMetazoa" id="XM_038190085.1">
    <property type="protein sequence ID" value="XP_038046013.1"/>
    <property type="gene ID" value="LOC119720416"/>
</dbReference>
<feature type="signal peptide" evidence="1">
    <location>
        <begin position="1"/>
        <end position="18"/>
    </location>
</feature>
<name>A0A913Z2F7_PATMI</name>
<reference evidence="3" key="1">
    <citation type="submission" date="2022-11" db="UniProtKB">
        <authorList>
            <consortium name="EnsemblMetazoa"/>
        </authorList>
    </citation>
    <scope>IDENTIFICATION</scope>
</reference>
<dbReference type="AlphaFoldDB" id="A0A913Z2F7"/>
<sequence length="165" mass="18712">MATFQTCSVLFTICLVISRTMDHGSMVLGCAPCNTGWIEFGNRCHLFVKKQKSFQDAEAYCQGLSRPGRPAHLMSINSEEENNFLMKYTSVIGQRRLWIGYFKSATPKWLDGSQDSYVNWFPGESNVASSTPCVNMAPSGRWRDVQSCDTIFPFVCEMPYRFTSK</sequence>
<dbReference type="PROSITE" id="PS50041">
    <property type="entry name" value="C_TYPE_LECTIN_2"/>
    <property type="match status" value="1"/>
</dbReference>
<dbReference type="GeneID" id="119720416"/>
<dbReference type="RefSeq" id="XP_038046013.1">
    <property type="nucleotide sequence ID" value="XM_038190085.1"/>
</dbReference>
<dbReference type="CDD" id="cd00037">
    <property type="entry name" value="CLECT"/>
    <property type="match status" value="1"/>
</dbReference>